<accession>A0AAW5PC11</accession>
<dbReference type="AlphaFoldDB" id="A0AAW5PC11"/>
<gene>
    <name evidence="1" type="ORF">GGP99_003411</name>
</gene>
<reference evidence="1" key="1">
    <citation type="submission" date="2022-08" db="EMBL/GenBank/DDBJ databases">
        <title>Genomic Encyclopedia of Type Strains, Phase V (KMG-V): Genome sequencing to study the core and pangenomes of soil and plant-associated prokaryotes.</title>
        <authorList>
            <person name="Whitman W."/>
        </authorList>
    </citation>
    <scope>NUCLEOTIDE SEQUENCE</scope>
    <source>
        <strain evidence="1">SP3002</strain>
    </source>
</reference>
<dbReference type="EMBL" id="JANTZM010000028">
    <property type="protein sequence ID" value="MCS4159419.1"/>
    <property type="molecule type" value="Genomic_DNA"/>
</dbReference>
<evidence type="ECO:0000313" key="1">
    <source>
        <dbReference type="EMBL" id="MCS4159419.1"/>
    </source>
</evidence>
<proteinExistence type="predicted"/>
<organism evidence="1 2">
    <name type="scientific">Salinibacter ruber</name>
    <dbReference type="NCBI Taxonomy" id="146919"/>
    <lineage>
        <taxon>Bacteria</taxon>
        <taxon>Pseudomonadati</taxon>
        <taxon>Rhodothermota</taxon>
        <taxon>Rhodothermia</taxon>
        <taxon>Rhodothermales</taxon>
        <taxon>Salinibacteraceae</taxon>
        <taxon>Salinibacter</taxon>
    </lineage>
</organism>
<evidence type="ECO:0000313" key="2">
    <source>
        <dbReference type="Proteomes" id="UP001155110"/>
    </source>
</evidence>
<sequence length="79" mass="9201">MLPVSIIQEMQQPCPQYLPRFSGLKTLILGAWKRQQYVFLDELKGLGARNGIINLLEDGLLQKLLSYHPSKVFLFQRIW</sequence>
<name>A0AAW5PC11_9BACT</name>
<protein>
    <submittedName>
        <fullName evidence="1">Uncharacterized protein</fullName>
    </submittedName>
</protein>
<dbReference type="Proteomes" id="UP001155110">
    <property type="component" value="Unassembled WGS sequence"/>
</dbReference>
<comment type="caution">
    <text evidence="1">The sequence shown here is derived from an EMBL/GenBank/DDBJ whole genome shotgun (WGS) entry which is preliminary data.</text>
</comment>